<dbReference type="OrthoDB" id="3194844at2"/>
<dbReference type="EMBL" id="FNFF01000002">
    <property type="protein sequence ID" value="SDJ74642.1"/>
    <property type="molecule type" value="Genomic_DNA"/>
</dbReference>
<evidence type="ECO:0008006" key="3">
    <source>
        <dbReference type="Google" id="ProtNLM"/>
    </source>
</evidence>
<accession>A0A1G8W8P0</accession>
<proteinExistence type="predicted"/>
<dbReference type="AlphaFoldDB" id="A0A1G8W8P0"/>
<keyword evidence="2" id="KW-1185">Reference proteome</keyword>
<evidence type="ECO:0000313" key="2">
    <source>
        <dbReference type="Proteomes" id="UP000199155"/>
    </source>
</evidence>
<dbReference type="Proteomes" id="UP000199155">
    <property type="component" value="Unassembled WGS sequence"/>
</dbReference>
<dbReference type="RefSeq" id="WP_093608077.1">
    <property type="nucleotide sequence ID" value="NZ_FNFF01000002.1"/>
</dbReference>
<organism evidence="1 2">
    <name type="scientific">Streptomyces indicus</name>
    <dbReference type="NCBI Taxonomy" id="417292"/>
    <lineage>
        <taxon>Bacteria</taxon>
        <taxon>Bacillati</taxon>
        <taxon>Actinomycetota</taxon>
        <taxon>Actinomycetes</taxon>
        <taxon>Kitasatosporales</taxon>
        <taxon>Streptomycetaceae</taxon>
        <taxon>Streptomyces</taxon>
    </lineage>
</organism>
<name>A0A1G8W8P0_9ACTN</name>
<reference evidence="1 2" key="1">
    <citation type="submission" date="2016-10" db="EMBL/GenBank/DDBJ databases">
        <authorList>
            <person name="de Groot N.N."/>
        </authorList>
    </citation>
    <scope>NUCLEOTIDE SEQUENCE [LARGE SCALE GENOMIC DNA]</scope>
    <source>
        <strain evidence="1 2">CGMCC 4.5727</strain>
    </source>
</reference>
<evidence type="ECO:0000313" key="1">
    <source>
        <dbReference type="EMBL" id="SDJ74642.1"/>
    </source>
</evidence>
<dbReference type="Pfam" id="PF25310">
    <property type="entry name" value="VG15"/>
    <property type="match status" value="1"/>
</dbReference>
<sequence length="333" mass="36938">MATINSARQLADEHRRAQTAVASRTAAQVLDGWHRLVQPRRLEESAPRWLDVSLDVVSVERTQSRELAASYLRLHRALSTDTTLPPYDEHPADDVITLGELRQDFADLAETELGRARDDGVVVVIEDDYTWPEPDTDGHNAAARTSLIVTGPTHARQRLTEAERSVDSGRLDDADFLEELDALMRDAGATAAGAADREVLRGGRDLLHTASATDPRVIGWARVTDTDPCAWCAMLASRGAVYRTRDAGQLRGRAGQTPPAVDPEDLAKYHDLCHCQVLPIYSRTDWLPEQGRAFRELWDEATQGHTGQDAINAYRRAIEARRRRARTRGAPLA</sequence>
<dbReference type="STRING" id="417292.SAMN05421806_102307"/>
<protein>
    <recommendedName>
        <fullName evidence="3">Phage minor capsid protein 2</fullName>
    </recommendedName>
</protein>
<gene>
    <name evidence="1" type="ORF">SAMN05421806_102307</name>
</gene>
<dbReference type="InterPro" id="IPR057369">
    <property type="entry name" value="VG15"/>
</dbReference>